<dbReference type="Pfam" id="PF01702">
    <property type="entry name" value="TGT"/>
    <property type="match status" value="1"/>
</dbReference>
<dbReference type="SUPFAM" id="SSF51713">
    <property type="entry name" value="tRNA-guanine transglycosylase"/>
    <property type="match status" value="1"/>
</dbReference>
<dbReference type="InterPro" id="IPR002616">
    <property type="entry name" value="tRNA_ribo_trans-like"/>
</dbReference>
<accession>X1Q6F9</accession>
<feature type="domain" description="tRNA-guanine(15) transglycosylase-like" evidence="1">
    <location>
        <begin position="1"/>
        <end position="54"/>
    </location>
</feature>
<feature type="non-terminal residue" evidence="2">
    <location>
        <position position="1"/>
    </location>
</feature>
<name>X1Q6F9_9ZZZZ</name>
<dbReference type="Gene3D" id="3.20.20.105">
    <property type="entry name" value="Queuine tRNA-ribosyltransferase-like"/>
    <property type="match status" value="1"/>
</dbReference>
<dbReference type="GO" id="GO:0006400">
    <property type="term" value="P:tRNA modification"/>
    <property type="evidence" value="ECO:0007669"/>
    <property type="project" value="InterPro"/>
</dbReference>
<dbReference type="InterPro" id="IPR036511">
    <property type="entry name" value="TGT-like_sf"/>
</dbReference>
<dbReference type="InterPro" id="IPR050852">
    <property type="entry name" value="Queuine_tRNA-ribosyltrfase"/>
</dbReference>
<protein>
    <recommendedName>
        <fullName evidence="1">tRNA-guanine(15) transglycosylase-like domain-containing protein</fullName>
    </recommendedName>
</protein>
<dbReference type="PANTHER" id="PTHR46064:SF1">
    <property type="entry name" value="QUEUINE TRNA-RIBOSYLTRANSFERASE ACCESSORY SUBUNIT 2"/>
    <property type="match status" value="1"/>
</dbReference>
<dbReference type="AlphaFoldDB" id="X1Q6F9"/>
<dbReference type="NCBIfam" id="TIGR00449">
    <property type="entry name" value="tgt_general"/>
    <property type="match status" value="1"/>
</dbReference>
<dbReference type="EMBL" id="BARV01044879">
    <property type="protein sequence ID" value="GAI64082.1"/>
    <property type="molecule type" value="Genomic_DNA"/>
</dbReference>
<sequence>CKNYSRAYIRHLHISNEILASRLLTTHNLYFMINLMKEIRERIKNDTFSYIERKVKNYIWNRNKDI</sequence>
<organism evidence="2">
    <name type="scientific">marine sediment metagenome</name>
    <dbReference type="NCBI Taxonomy" id="412755"/>
    <lineage>
        <taxon>unclassified sequences</taxon>
        <taxon>metagenomes</taxon>
        <taxon>ecological metagenomes</taxon>
    </lineage>
</organism>
<gene>
    <name evidence="2" type="ORF">S06H3_66122</name>
</gene>
<evidence type="ECO:0000313" key="2">
    <source>
        <dbReference type="EMBL" id="GAI64082.1"/>
    </source>
</evidence>
<proteinExistence type="predicted"/>
<reference evidence="2" key="1">
    <citation type="journal article" date="2014" name="Front. Microbiol.">
        <title>High frequency of phylogenetically diverse reductive dehalogenase-homologous genes in deep subseafloor sedimentary metagenomes.</title>
        <authorList>
            <person name="Kawai M."/>
            <person name="Futagami T."/>
            <person name="Toyoda A."/>
            <person name="Takaki Y."/>
            <person name="Nishi S."/>
            <person name="Hori S."/>
            <person name="Arai W."/>
            <person name="Tsubouchi T."/>
            <person name="Morono Y."/>
            <person name="Uchiyama I."/>
            <person name="Ito T."/>
            <person name="Fujiyama A."/>
            <person name="Inagaki F."/>
            <person name="Takami H."/>
        </authorList>
    </citation>
    <scope>NUCLEOTIDE SEQUENCE</scope>
    <source>
        <strain evidence="2">Expedition CK06-06</strain>
    </source>
</reference>
<evidence type="ECO:0000259" key="1">
    <source>
        <dbReference type="Pfam" id="PF01702"/>
    </source>
</evidence>
<dbReference type="PANTHER" id="PTHR46064">
    <property type="entry name" value="QUEUINE TRNA-RIBOSYLTRANSFERASE ACCESSORY SUBUNIT 2"/>
    <property type="match status" value="1"/>
</dbReference>
<comment type="caution">
    <text evidence="2">The sequence shown here is derived from an EMBL/GenBank/DDBJ whole genome shotgun (WGS) entry which is preliminary data.</text>
</comment>